<feature type="domain" description="Small ribosomal subunit protein uS10" evidence="3">
    <location>
        <begin position="51"/>
        <end position="146"/>
    </location>
</feature>
<dbReference type="EMBL" id="QOIP01000009">
    <property type="protein sequence ID" value="RLU18523.1"/>
    <property type="molecule type" value="Genomic_DNA"/>
</dbReference>
<dbReference type="Proteomes" id="UP000053097">
    <property type="component" value="Unassembled WGS sequence"/>
</dbReference>
<dbReference type="InterPro" id="IPR027487">
    <property type="entry name" value="Ribosomal_mL48"/>
</dbReference>
<evidence type="ECO:0000256" key="1">
    <source>
        <dbReference type="ARBA" id="ARBA00022980"/>
    </source>
</evidence>
<dbReference type="SMART" id="SM01403">
    <property type="entry name" value="Ribosomal_S10"/>
    <property type="match status" value="1"/>
</dbReference>
<dbReference type="Gene3D" id="3.30.70.600">
    <property type="entry name" value="Ribosomal protein S10 domain"/>
    <property type="match status" value="1"/>
</dbReference>
<reference evidence="4 6" key="1">
    <citation type="journal article" date="2014" name="Curr. Biol.">
        <title>The genome of the clonal raider ant Cerapachys biroi.</title>
        <authorList>
            <person name="Oxley P.R."/>
            <person name="Ji L."/>
            <person name="Fetter-Pruneda I."/>
            <person name="McKenzie S.K."/>
            <person name="Li C."/>
            <person name="Hu H."/>
            <person name="Zhang G."/>
            <person name="Kronauer D.J."/>
        </authorList>
    </citation>
    <scope>NUCLEOTIDE SEQUENCE [LARGE SCALE GENOMIC DNA]</scope>
</reference>
<dbReference type="Proteomes" id="UP000279307">
    <property type="component" value="Chromosome 9"/>
</dbReference>
<dbReference type="GO" id="GO:1990904">
    <property type="term" value="C:ribonucleoprotein complex"/>
    <property type="evidence" value="ECO:0007669"/>
    <property type="project" value="UniProtKB-KW"/>
</dbReference>
<dbReference type="OMA" id="IRVSECW"/>
<keyword evidence="6" id="KW-1185">Reference proteome</keyword>
<reference evidence="5" key="2">
    <citation type="journal article" date="2018" name="Genome Res.">
        <title>The genomic architecture and molecular evolution of ant odorant receptors.</title>
        <authorList>
            <person name="McKenzie S.K."/>
            <person name="Kronauer D.J.C."/>
        </authorList>
    </citation>
    <scope>NUCLEOTIDE SEQUENCE [LARGE SCALE GENOMIC DNA]</scope>
    <source>
        <strain evidence="5">Clonal line C1</strain>
    </source>
</reference>
<evidence type="ECO:0000313" key="6">
    <source>
        <dbReference type="Proteomes" id="UP000053097"/>
    </source>
</evidence>
<evidence type="ECO:0000259" key="3">
    <source>
        <dbReference type="SMART" id="SM01403"/>
    </source>
</evidence>
<keyword evidence="2" id="KW-0687">Ribonucleoprotein</keyword>
<accession>A0A026W0E1</accession>
<organism evidence="4 6">
    <name type="scientific">Ooceraea biroi</name>
    <name type="common">Clonal raider ant</name>
    <name type="synonym">Cerapachys biroi</name>
    <dbReference type="NCBI Taxonomy" id="2015173"/>
    <lineage>
        <taxon>Eukaryota</taxon>
        <taxon>Metazoa</taxon>
        <taxon>Ecdysozoa</taxon>
        <taxon>Arthropoda</taxon>
        <taxon>Hexapoda</taxon>
        <taxon>Insecta</taxon>
        <taxon>Pterygota</taxon>
        <taxon>Neoptera</taxon>
        <taxon>Endopterygota</taxon>
        <taxon>Hymenoptera</taxon>
        <taxon>Apocrita</taxon>
        <taxon>Aculeata</taxon>
        <taxon>Formicoidea</taxon>
        <taxon>Formicidae</taxon>
        <taxon>Dorylinae</taxon>
        <taxon>Ooceraea</taxon>
    </lineage>
</organism>
<dbReference type="PANTHER" id="PTHR13473">
    <property type="entry name" value="MITOCHONDRIAL RIBOSOMAL PROTEIN L48"/>
    <property type="match status" value="1"/>
</dbReference>
<dbReference type="EMBL" id="KK107519">
    <property type="protein sequence ID" value="EZA49405.1"/>
    <property type="molecule type" value="Genomic_DNA"/>
</dbReference>
<evidence type="ECO:0000313" key="4">
    <source>
        <dbReference type="EMBL" id="EZA49405.1"/>
    </source>
</evidence>
<sequence length="175" mass="19880">MAMNLIKQIAVLGQRPSLGKVLSAKMYTGKLYEPDYLETGKSKVPMLPSINIQIKGYDYPVLESYQALMYKLANAMQIDVDDSWALPAQVFKIEKFKTRTTVIETKYDLKIFERNMQVSEISTAKCSVLIRVLEAALPQGVTLNVDVFDPALEKKRYVPDKELLDLKSTLENLKK</sequence>
<dbReference type="InterPro" id="IPR027486">
    <property type="entry name" value="Ribosomal_uS10_dom"/>
</dbReference>
<name>A0A026W0E1_OOCBI</name>
<dbReference type="GO" id="GO:0005761">
    <property type="term" value="C:mitochondrial ribosome"/>
    <property type="evidence" value="ECO:0007669"/>
    <property type="project" value="InterPro"/>
</dbReference>
<proteinExistence type="predicted"/>
<evidence type="ECO:0000256" key="2">
    <source>
        <dbReference type="ARBA" id="ARBA00023274"/>
    </source>
</evidence>
<dbReference type="OrthoDB" id="5984298at2759"/>
<keyword evidence="1 4" id="KW-0689">Ribosomal protein</keyword>
<dbReference type="PANTHER" id="PTHR13473:SF0">
    <property type="entry name" value="LARGE RIBOSOMAL SUBUNIT PROTEIN ML48"/>
    <property type="match status" value="1"/>
</dbReference>
<dbReference type="STRING" id="2015173.A0A026W0E1"/>
<dbReference type="Pfam" id="PF00338">
    <property type="entry name" value="Ribosomal_S10"/>
    <property type="match status" value="1"/>
</dbReference>
<gene>
    <name evidence="5" type="ORF">DMN91_008880</name>
    <name evidence="4" type="ORF">X777_11903</name>
</gene>
<dbReference type="AlphaFoldDB" id="A0A026W0E1"/>
<reference evidence="5" key="3">
    <citation type="submission" date="2018-07" db="EMBL/GenBank/DDBJ databases">
        <authorList>
            <person name="Mckenzie S.K."/>
            <person name="Kronauer D.J.C."/>
        </authorList>
    </citation>
    <scope>NUCLEOTIDE SEQUENCE</scope>
    <source>
        <strain evidence="5">Clonal line C1</strain>
    </source>
</reference>
<protein>
    <submittedName>
        <fullName evidence="4">39S ribosomal protein L48, mitochondrial</fullName>
    </submittedName>
</protein>
<evidence type="ECO:0000313" key="5">
    <source>
        <dbReference type="EMBL" id="RLU18523.1"/>
    </source>
</evidence>
<dbReference type="InterPro" id="IPR036838">
    <property type="entry name" value="Ribosomal_uS10_dom_sf"/>
</dbReference>
<dbReference type="SUPFAM" id="SSF54999">
    <property type="entry name" value="Ribosomal protein S10"/>
    <property type="match status" value="1"/>
</dbReference>